<dbReference type="AlphaFoldDB" id="C4GK38"/>
<evidence type="ECO:0000313" key="5">
    <source>
        <dbReference type="Proteomes" id="UP000003009"/>
    </source>
</evidence>
<accession>C4GK38</accession>
<dbReference type="InterPro" id="IPR008900">
    <property type="entry name" value="Zot_N"/>
</dbReference>
<organism evidence="4 5">
    <name type="scientific">Kingella oralis ATCC 51147</name>
    <dbReference type="NCBI Taxonomy" id="629741"/>
    <lineage>
        <taxon>Bacteria</taxon>
        <taxon>Pseudomonadati</taxon>
        <taxon>Pseudomonadota</taxon>
        <taxon>Betaproteobacteria</taxon>
        <taxon>Neisseriales</taxon>
        <taxon>Neisseriaceae</taxon>
        <taxon>Kingella</taxon>
    </lineage>
</organism>
<dbReference type="InterPro" id="IPR027417">
    <property type="entry name" value="P-loop_NTPase"/>
</dbReference>
<dbReference type="EMBL" id="ACJW02000003">
    <property type="protein sequence ID" value="EEP68160.1"/>
    <property type="molecule type" value="Genomic_DNA"/>
</dbReference>
<dbReference type="RefSeq" id="WP_003797589.1">
    <property type="nucleotide sequence ID" value="NZ_GG665872.1"/>
</dbReference>
<evidence type="ECO:0000259" key="3">
    <source>
        <dbReference type="Pfam" id="PF05707"/>
    </source>
</evidence>
<evidence type="ECO:0000313" key="4">
    <source>
        <dbReference type="EMBL" id="EEP68160.1"/>
    </source>
</evidence>
<dbReference type="Gene3D" id="3.40.50.300">
    <property type="entry name" value="P-loop containing nucleotide triphosphate hydrolases"/>
    <property type="match status" value="1"/>
</dbReference>
<dbReference type="OrthoDB" id="8809170at2"/>
<gene>
    <name evidence="4" type="ORF">GCWU000324_02412</name>
</gene>
<dbReference type="GeneID" id="84905705"/>
<feature type="region of interest" description="Disordered" evidence="1">
    <location>
        <begin position="334"/>
        <end position="365"/>
    </location>
</feature>
<evidence type="ECO:0000256" key="2">
    <source>
        <dbReference type="SAM" id="Phobius"/>
    </source>
</evidence>
<keyword evidence="2" id="KW-0812">Transmembrane</keyword>
<feature type="compositionally biased region" description="Polar residues" evidence="1">
    <location>
        <begin position="241"/>
        <end position="260"/>
    </location>
</feature>
<dbReference type="HOGENOM" id="CLU_044039_0_0_4"/>
<feature type="compositionally biased region" description="Polar residues" evidence="1">
    <location>
        <begin position="354"/>
        <end position="365"/>
    </location>
</feature>
<protein>
    <submittedName>
        <fullName evidence="4">Zonula occludens toxin (Zot)</fullName>
    </submittedName>
</protein>
<feature type="transmembrane region" description="Helical" evidence="2">
    <location>
        <begin position="195"/>
        <end position="214"/>
    </location>
</feature>
<evidence type="ECO:0000256" key="1">
    <source>
        <dbReference type="SAM" id="MobiDB-lite"/>
    </source>
</evidence>
<comment type="caution">
    <text evidence="4">The sequence shown here is derived from an EMBL/GenBank/DDBJ whole genome shotgun (WGS) entry which is preliminary data.</text>
</comment>
<dbReference type="Proteomes" id="UP000003009">
    <property type="component" value="Unassembled WGS sequence"/>
</dbReference>
<feature type="domain" description="Zona occludens toxin N-terminal" evidence="3">
    <location>
        <begin position="1"/>
        <end position="183"/>
    </location>
</feature>
<feature type="compositionally biased region" description="Basic and acidic residues" evidence="1">
    <location>
        <begin position="334"/>
        <end position="348"/>
    </location>
</feature>
<keyword evidence="2" id="KW-0472">Membrane</keyword>
<dbReference type="STRING" id="629741.GCWU000324_02412"/>
<dbReference type="Pfam" id="PF05707">
    <property type="entry name" value="Zot"/>
    <property type="match status" value="1"/>
</dbReference>
<feature type="compositionally biased region" description="Low complexity" evidence="1">
    <location>
        <begin position="227"/>
        <end position="240"/>
    </location>
</feature>
<feature type="region of interest" description="Disordered" evidence="1">
    <location>
        <begin position="227"/>
        <end position="260"/>
    </location>
</feature>
<keyword evidence="2" id="KW-1133">Transmembrane helix</keyword>
<sequence length="365" mass="41879">MIILQTGVPGSGKTASIVNILMTDETYTHFTDKDGVKKKRPLFVNGINELQIEHQELTDEQIKDQPFQDFLPYGSLVIIDEAQRLMGNRPAASKVPAFIQALATHRHHGLDIVLITQHPSFLDPFVRKLVQRHMHISIKPIGRKLYEWNECVDQPENQINIARAIERQFTLPKKVFGTYKSAEIHTKVNRRIPRIMIFMLLFVPFMLWFGYHVWGRMKERYISPNQEQQISQSASEAATSNNGNYPTNAIEPNQTTSMNPSLNAQMYVPTLPEKPESKPLYDNVRQVKQYERIAACIKGGKTGCTCYSDQATKLKEVPKELCLKYVEDGLPFDPFREPNDNRQTEHYNRAARNVESQQHAQLGSE</sequence>
<dbReference type="SUPFAM" id="SSF52540">
    <property type="entry name" value="P-loop containing nucleoside triphosphate hydrolases"/>
    <property type="match status" value="1"/>
</dbReference>
<keyword evidence="5" id="KW-1185">Reference proteome</keyword>
<proteinExistence type="predicted"/>
<reference evidence="4" key="1">
    <citation type="submission" date="2009-04" db="EMBL/GenBank/DDBJ databases">
        <authorList>
            <person name="Weinstock G."/>
            <person name="Sodergren E."/>
            <person name="Clifton S."/>
            <person name="Fulton L."/>
            <person name="Fulton B."/>
            <person name="Courtney L."/>
            <person name="Fronick C."/>
            <person name="Harrison M."/>
            <person name="Strong C."/>
            <person name="Farmer C."/>
            <person name="Delahaunty K."/>
            <person name="Markovic C."/>
            <person name="Hall O."/>
            <person name="Minx P."/>
            <person name="Tomlinson C."/>
            <person name="Mitreva M."/>
            <person name="Nelson J."/>
            <person name="Hou S."/>
            <person name="Wollam A."/>
            <person name="Pepin K.H."/>
            <person name="Johnson M."/>
            <person name="Bhonagiri V."/>
            <person name="Nash W.E."/>
            <person name="Warren W."/>
            <person name="Chinwalla A."/>
            <person name="Mardis E.R."/>
            <person name="Wilson R.K."/>
        </authorList>
    </citation>
    <scope>NUCLEOTIDE SEQUENCE [LARGE SCALE GENOMIC DNA]</scope>
    <source>
        <strain evidence="4">ATCC 51147</strain>
    </source>
</reference>
<name>C4GK38_9NEIS</name>